<dbReference type="AlphaFoldDB" id="A0A3Q9IMJ4"/>
<dbReference type="Proteomes" id="UP000270673">
    <property type="component" value="Chromosome"/>
</dbReference>
<sequence length="63" mass="7424">MLHVCSVNSFYSTFKQYYQQLKANDFYSTDEEILKKVHDKTEEKIKTEISVAKRVAAHVVRDI</sequence>
<evidence type="ECO:0000313" key="1">
    <source>
        <dbReference type="EMBL" id="AZS29306.1"/>
    </source>
</evidence>
<evidence type="ECO:0000313" key="2">
    <source>
        <dbReference type="Proteomes" id="UP000270673"/>
    </source>
</evidence>
<dbReference type="RefSeq" id="WP_106480053.1">
    <property type="nucleotide sequence ID" value="NZ_CP032819.1"/>
</dbReference>
<reference evidence="1 2" key="1">
    <citation type="submission" date="2018-10" db="EMBL/GenBank/DDBJ databases">
        <title>Butyricimonas faecalis sp. nov., isolated from human faeces and emended description of the genus Butyricimonas.</title>
        <authorList>
            <person name="Le Roy T."/>
            <person name="Van der Smissen P."/>
            <person name="Paquot A."/>
            <person name="Delzenne N."/>
            <person name="Muccioli G."/>
            <person name="Collet J.-F."/>
            <person name="Cani P.D."/>
        </authorList>
    </citation>
    <scope>NUCLEOTIDE SEQUENCE [LARGE SCALE GENOMIC DNA]</scope>
    <source>
        <strain evidence="1 2">H184</strain>
    </source>
</reference>
<dbReference type="KEGG" id="buy:D8S85_06840"/>
<gene>
    <name evidence="1" type="ORF">D8S85_06840</name>
</gene>
<accession>A0A3Q9IMJ4</accession>
<protein>
    <submittedName>
        <fullName evidence="1">Uncharacterized protein</fullName>
    </submittedName>
</protein>
<proteinExistence type="predicted"/>
<name>A0A3Q9IMJ4_9BACT</name>
<dbReference type="EMBL" id="CP032819">
    <property type="protein sequence ID" value="AZS29306.1"/>
    <property type="molecule type" value="Genomic_DNA"/>
</dbReference>
<keyword evidence="2" id="KW-1185">Reference proteome</keyword>
<organism evidence="1 2">
    <name type="scientific">Butyricimonas faecalis</name>
    <dbReference type="NCBI Taxonomy" id="2093856"/>
    <lineage>
        <taxon>Bacteria</taxon>
        <taxon>Pseudomonadati</taxon>
        <taxon>Bacteroidota</taxon>
        <taxon>Bacteroidia</taxon>
        <taxon>Bacteroidales</taxon>
        <taxon>Odoribacteraceae</taxon>
        <taxon>Butyricimonas</taxon>
    </lineage>
</organism>